<feature type="compositionally biased region" description="Acidic residues" evidence="1">
    <location>
        <begin position="28"/>
        <end position="42"/>
    </location>
</feature>
<dbReference type="OrthoDB" id="1450187at2"/>
<feature type="region of interest" description="Disordered" evidence="1">
    <location>
        <begin position="28"/>
        <end position="49"/>
    </location>
</feature>
<name>A0A1W1YI54_9FLAO</name>
<evidence type="ECO:0000313" key="2">
    <source>
        <dbReference type="EMBL" id="SMC35428.1"/>
    </source>
</evidence>
<evidence type="ECO:0000313" key="3">
    <source>
        <dbReference type="Proteomes" id="UP000192393"/>
    </source>
</evidence>
<proteinExistence type="predicted"/>
<dbReference type="PROSITE" id="PS51257">
    <property type="entry name" value="PROKAR_LIPOPROTEIN"/>
    <property type="match status" value="1"/>
</dbReference>
<keyword evidence="3" id="KW-1185">Reference proteome</keyword>
<accession>A0A1W1YI54</accession>
<evidence type="ECO:0000256" key="1">
    <source>
        <dbReference type="SAM" id="MobiDB-lite"/>
    </source>
</evidence>
<dbReference type="RefSeq" id="WP_084015665.1">
    <property type="nucleotide sequence ID" value="NZ_FWXS01000001.1"/>
</dbReference>
<organism evidence="2 3">
    <name type="scientific">Moheibacter sediminis</name>
    <dbReference type="NCBI Taxonomy" id="1434700"/>
    <lineage>
        <taxon>Bacteria</taxon>
        <taxon>Pseudomonadati</taxon>
        <taxon>Bacteroidota</taxon>
        <taxon>Flavobacteriia</taxon>
        <taxon>Flavobacteriales</taxon>
        <taxon>Weeksellaceae</taxon>
        <taxon>Moheibacter</taxon>
    </lineage>
</organism>
<dbReference type="Proteomes" id="UP000192393">
    <property type="component" value="Unassembled WGS sequence"/>
</dbReference>
<reference evidence="2 3" key="1">
    <citation type="submission" date="2017-04" db="EMBL/GenBank/DDBJ databases">
        <authorList>
            <person name="Afonso C.L."/>
            <person name="Miller P.J."/>
            <person name="Scott M.A."/>
            <person name="Spackman E."/>
            <person name="Goraichik I."/>
            <person name="Dimitrov K.M."/>
            <person name="Suarez D.L."/>
            <person name="Swayne D.E."/>
        </authorList>
    </citation>
    <scope>NUCLEOTIDE SEQUENCE [LARGE SCALE GENOMIC DNA]</scope>
    <source>
        <strain evidence="2 3">CGMCC 1.12708</strain>
    </source>
</reference>
<protein>
    <recommendedName>
        <fullName evidence="4">Lipoprotein</fullName>
    </recommendedName>
</protein>
<dbReference type="AlphaFoldDB" id="A0A1W1YI54"/>
<evidence type="ECO:0008006" key="4">
    <source>
        <dbReference type="Google" id="ProtNLM"/>
    </source>
</evidence>
<sequence length="223" mass="25650">MDFRKISIAVLFGLLIISCSDKKDESVESEPLIETDSAEVDNSESMSFEQNPTMKGWLGFYKKENPDMGLGNFELQKTSKLDMMEGSVSGTFDSDFDSVYMPFLVFNPSKTMYIDLDSYNWVLDENGIAMFEADQEVNLVNLKDKTVKRIGFYGPSYWAEDAFWMNDSVFVLLENSDQNETSFQLINLQENSTSSYINTKPLKIREDFYNDLRLNRKGVKVLH</sequence>
<gene>
    <name evidence="2" type="ORF">SAMN06296427_101359</name>
</gene>
<dbReference type="EMBL" id="FWXS01000001">
    <property type="protein sequence ID" value="SMC35428.1"/>
    <property type="molecule type" value="Genomic_DNA"/>
</dbReference>